<reference evidence="1 2" key="1">
    <citation type="submission" date="2014-06" db="EMBL/GenBank/DDBJ databases">
        <title>Helicobacter pullorum isolates in fresh chicken meat - phenotypic and genotypic features.</title>
        <authorList>
            <person name="Borges V."/>
            <person name="Santos A."/>
            <person name="Correia C.B."/>
            <person name="Saraiva M."/>
            <person name="Menard A."/>
            <person name="Vieira L."/>
            <person name="Sampaio D.A."/>
            <person name="Gomes J.P."/>
            <person name="Oleastro M."/>
        </authorList>
    </citation>
    <scope>NUCLEOTIDE SEQUENCE [LARGE SCALE GENOMIC DNA]</scope>
    <source>
        <strain evidence="1 2">229334/12</strain>
    </source>
</reference>
<gene>
    <name evidence="1" type="ORF">HPU229334_10575</name>
</gene>
<dbReference type="Proteomes" id="UP000037997">
    <property type="component" value="Unassembled WGS sequence"/>
</dbReference>
<comment type="caution">
    <text evidence="1">The sequence shown here is derived from an EMBL/GenBank/DDBJ whole genome shotgun (WGS) entry which is preliminary data.</text>
</comment>
<dbReference type="Gene3D" id="3.40.50.11190">
    <property type="match status" value="1"/>
</dbReference>
<dbReference type="PATRIC" id="fig|35818.11.peg.2092"/>
<evidence type="ECO:0000313" key="1">
    <source>
        <dbReference type="EMBL" id="KPH55067.1"/>
    </source>
</evidence>
<proteinExistence type="predicted"/>
<sequence>MHKKAFIFADIQTGVGLGHFSRCTALLHILEQNNIQATLLDSSLLLSSYMDFELKKCNLAVIDSYVLELESYQKVANLAPHCIFFDDTLRLPYPKGILLNNSPSASKAIYQKHYPNHTLFLGSNYRLLQKPFLEQLKTKQKFIPKTISKILITLGGEDILNLTKWIITLLLMQNPNYQIHYIHKDTNLHSNAKGYYGLSPKQMTNLFTQMDLCICACGQTLIEILSCKIPCIALEIAPNQHENLKSYQEAILAIKEVWNIDKNTLQSYLLQHLNNIKNPNTQNQLIQKGIEILNQPLKWEESLQKLLF</sequence>
<dbReference type="RefSeq" id="WP_054198469.1">
    <property type="nucleotide sequence ID" value="NZ_JNOC01000058.1"/>
</dbReference>
<accession>A0A0N1EAQ2</accession>
<evidence type="ECO:0000313" key="2">
    <source>
        <dbReference type="Proteomes" id="UP000037997"/>
    </source>
</evidence>
<protein>
    <submittedName>
        <fullName evidence="1">Uncharacterized protein</fullName>
    </submittedName>
</protein>
<dbReference type="AlphaFoldDB" id="A0A0N1EAQ2"/>
<dbReference type="SUPFAM" id="SSF53756">
    <property type="entry name" value="UDP-Glycosyltransferase/glycogen phosphorylase"/>
    <property type="match status" value="1"/>
</dbReference>
<dbReference type="EMBL" id="JNOC01000058">
    <property type="protein sequence ID" value="KPH55067.1"/>
    <property type="molecule type" value="Genomic_DNA"/>
</dbReference>
<organism evidence="1 2">
    <name type="scientific">Helicobacter pullorum</name>
    <dbReference type="NCBI Taxonomy" id="35818"/>
    <lineage>
        <taxon>Bacteria</taxon>
        <taxon>Pseudomonadati</taxon>
        <taxon>Campylobacterota</taxon>
        <taxon>Epsilonproteobacteria</taxon>
        <taxon>Campylobacterales</taxon>
        <taxon>Helicobacteraceae</taxon>
        <taxon>Helicobacter</taxon>
    </lineage>
</organism>
<dbReference type="Gene3D" id="3.40.50.2000">
    <property type="entry name" value="Glycogen Phosphorylase B"/>
    <property type="match status" value="1"/>
</dbReference>
<dbReference type="STRING" id="35818.HPU229336_05535"/>
<name>A0A0N1EAQ2_9HELI</name>